<comment type="subcellular location">
    <subcellularLocation>
        <location evidence="1">Nucleus</location>
    </subcellularLocation>
</comment>
<feature type="domain" description="BED-type" evidence="10">
    <location>
        <begin position="49"/>
        <end position="100"/>
    </location>
</feature>
<keyword evidence="4" id="KW-0862">Zinc</keyword>
<dbReference type="InterPro" id="IPR008906">
    <property type="entry name" value="HATC_C_dom"/>
</dbReference>
<evidence type="ECO:0000256" key="1">
    <source>
        <dbReference type="ARBA" id="ARBA00004123"/>
    </source>
</evidence>
<dbReference type="Gene3D" id="1.10.10.1070">
    <property type="entry name" value="Zinc finger, BED domain-containing"/>
    <property type="match status" value="1"/>
</dbReference>
<evidence type="ECO:0000256" key="4">
    <source>
        <dbReference type="ARBA" id="ARBA00022833"/>
    </source>
</evidence>
<protein>
    <recommendedName>
        <fullName evidence="10">BED-type domain-containing protein</fullName>
    </recommendedName>
</protein>
<evidence type="ECO:0000256" key="7">
    <source>
        <dbReference type="ARBA" id="ARBA00023163"/>
    </source>
</evidence>
<gene>
    <name evidence="11" type="ORF">TKK_019913</name>
</gene>
<name>A0ABD2VUY5_9HYME</name>
<dbReference type="InterPro" id="IPR012337">
    <property type="entry name" value="RNaseH-like_sf"/>
</dbReference>
<proteinExistence type="predicted"/>
<dbReference type="SUPFAM" id="SSF53098">
    <property type="entry name" value="Ribonuclease H-like"/>
    <property type="match status" value="1"/>
</dbReference>
<dbReference type="GO" id="GO:0005634">
    <property type="term" value="C:nucleus"/>
    <property type="evidence" value="ECO:0007669"/>
    <property type="project" value="UniProtKB-SubCell"/>
</dbReference>
<dbReference type="InterPro" id="IPR052035">
    <property type="entry name" value="ZnF_BED_domain_contain"/>
</dbReference>
<dbReference type="Pfam" id="PF02892">
    <property type="entry name" value="zf-BED"/>
    <property type="match status" value="1"/>
</dbReference>
<keyword evidence="2" id="KW-0479">Metal-binding</keyword>
<keyword evidence="8" id="KW-0539">Nucleus</keyword>
<dbReference type="SUPFAM" id="SSF140996">
    <property type="entry name" value="Hermes dimerisation domain"/>
    <property type="match status" value="1"/>
</dbReference>
<reference evidence="11 12" key="1">
    <citation type="journal article" date="2024" name="bioRxiv">
        <title>A reference genome for Trichogramma kaykai: A tiny desert-dwelling parasitoid wasp with competing sex-ratio distorters.</title>
        <authorList>
            <person name="Culotta J."/>
            <person name="Lindsey A.R."/>
        </authorList>
    </citation>
    <scope>NUCLEOTIDE SEQUENCE [LARGE SCALE GENOMIC DNA]</scope>
    <source>
        <strain evidence="11 12">KSX58</strain>
    </source>
</reference>
<evidence type="ECO:0000256" key="9">
    <source>
        <dbReference type="PROSITE-ProRule" id="PRU00027"/>
    </source>
</evidence>
<dbReference type="GO" id="GO:0003677">
    <property type="term" value="F:DNA binding"/>
    <property type="evidence" value="ECO:0007669"/>
    <property type="project" value="UniProtKB-KW"/>
</dbReference>
<keyword evidence="3 9" id="KW-0863">Zinc-finger</keyword>
<dbReference type="AlphaFoldDB" id="A0ABD2VUY5"/>
<dbReference type="SMART" id="SM00614">
    <property type="entry name" value="ZnF_BED"/>
    <property type="match status" value="1"/>
</dbReference>
<comment type="caution">
    <text evidence="11">The sequence shown here is derived from an EMBL/GenBank/DDBJ whole genome shotgun (WGS) entry which is preliminary data.</text>
</comment>
<evidence type="ECO:0000256" key="3">
    <source>
        <dbReference type="ARBA" id="ARBA00022771"/>
    </source>
</evidence>
<dbReference type="InterPro" id="IPR036236">
    <property type="entry name" value="Znf_C2H2_sf"/>
</dbReference>
<evidence type="ECO:0000313" key="11">
    <source>
        <dbReference type="EMBL" id="KAL3384315.1"/>
    </source>
</evidence>
<sequence length="296" mass="33712">MSSSTCASTSTAGIQETLVSSSQEVTIQEEQETLNLNDTSQIDEPVQKKLKSSVWQNFQRISRLKASCLICQKEIIISQGSTSALQRHYDRKHGSSDATQVNKTPRVQVQPLPNDSTRSKLITNAIAFMMSRDLQPSSIVEDDGFKNLIQTLEPRYELPARTTFSRNVLPKIAKEQEVFLRTKLELGLRDDLTPMEIMMRSRIRLAEMDGRKDEIEFNNEFQRYLDELCIGMRENILTWWSNNKNKYSKLSEIALDTLGIVSTSASSERCFSHAGAIKLHMIKQNLPKTRSRPPKL</sequence>
<keyword evidence="7" id="KW-0804">Transcription</keyword>
<dbReference type="Pfam" id="PF05699">
    <property type="entry name" value="Dimer_Tnp_hAT"/>
    <property type="match status" value="1"/>
</dbReference>
<keyword evidence="12" id="KW-1185">Reference proteome</keyword>
<keyword evidence="5" id="KW-0805">Transcription regulation</keyword>
<evidence type="ECO:0000256" key="5">
    <source>
        <dbReference type="ARBA" id="ARBA00023015"/>
    </source>
</evidence>
<evidence type="ECO:0000259" key="10">
    <source>
        <dbReference type="PROSITE" id="PS50808"/>
    </source>
</evidence>
<dbReference type="InterPro" id="IPR003656">
    <property type="entry name" value="Znf_BED"/>
</dbReference>
<dbReference type="Proteomes" id="UP001627154">
    <property type="component" value="Unassembled WGS sequence"/>
</dbReference>
<dbReference type="GO" id="GO:0008270">
    <property type="term" value="F:zinc ion binding"/>
    <property type="evidence" value="ECO:0007669"/>
    <property type="project" value="UniProtKB-KW"/>
</dbReference>
<evidence type="ECO:0000256" key="6">
    <source>
        <dbReference type="ARBA" id="ARBA00023125"/>
    </source>
</evidence>
<dbReference type="GO" id="GO:0009791">
    <property type="term" value="P:post-embryonic development"/>
    <property type="evidence" value="ECO:0007669"/>
    <property type="project" value="UniProtKB-ARBA"/>
</dbReference>
<dbReference type="PROSITE" id="PS50808">
    <property type="entry name" value="ZF_BED"/>
    <property type="match status" value="1"/>
</dbReference>
<dbReference type="SUPFAM" id="SSF57667">
    <property type="entry name" value="beta-beta-alpha zinc fingers"/>
    <property type="match status" value="1"/>
</dbReference>
<evidence type="ECO:0000313" key="12">
    <source>
        <dbReference type="Proteomes" id="UP001627154"/>
    </source>
</evidence>
<keyword evidence="6" id="KW-0238">DNA-binding</keyword>
<evidence type="ECO:0000256" key="2">
    <source>
        <dbReference type="ARBA" id="ARBA00022723"/>
    </source>
</evidence>
<organism evidence="11 12">
    <name type="scientific">Trichogramma kaykai</name>
    <dbReference type="NCBI Taxonomy" id="54128"/>
    <lineage>
        <taxon>Eukaryota</taxon>
        <taxon>Metazoa</taxon>
        <taxon>Ecdysozoa</taxon>
        <taxon>Arthropoda</taxon>
        <taxon>Hexapoda</taxon>
        <taxon>Insecta</taxon>
        <taxon>Pterygota</taxon>
        <taxon>Neoptera</taxon>
        <taxon>Endopterygota</taxon>
        <taxon>Hymenoptera</taxon>
        <taxon>Apocrita</taxon>
        <taxon>Proctotrupomorpha</taxon>
        <taxon>Chalcidoidea</taxon>
        <taxon>Trichogrammatidae</taxon>
        <taxon>Trichogramma</taxon>
    </lineage>
</organism>
<dbReference type="PANTHER" id="PTHR46481:SF10">
    <property type="entry name" value="ZINC FINGER BED DOMAIN-CONTAINING PROTEIN 39"/>
    <property type="match status" value="1"/>
</dbReference>
<dbReference type="PANTHER" id="PTHR46481">
    <property type="entry name" value="ZINC FINGER BED DOMAIN-CONTAINING PROTEIN 4"/>
    <property type="match status" value="1"/>
</dbReference>
<evidence type="ECO:0000256" key="8">
    <source>
        <dbReference type="ARBA" id="ARBA00023242"/>
    </source>
</evidence>
<dbReference type="EMBL" id="JBJJXI010000175">
    <property type="protein sequence ID" value="KAL3384315.1"/>
    <property type="molecule type" value="Genomic_DNA"/>
</dbReference>
<accession>A0ABD2VUY5</accession>